<reference evidence="1 3" key="2">
    <citation type="submission" date="2023-12" db="EMBL/GenBank/DDBJ databases">
        <title>Phenotypic and Genomic Characterization of Methanothermobacter wolfeii Strain BSEL, a CO2-Capturing Archaeon with Minimal Nutrient Requirements.</title>
        <authorList>
            <person name="Ale Enriquez F."/>
            <person name="Ahring B.K."/>
        </authorList>
    </citation>
    <scope>NUCLEOTIDE SEQUENCE [LARGE SCALE GENOMIC DNA]</scope>
    <source>
        <strain evidence="1 3">BSEL-1</strain>
    </source>
</reference>
<dbReference type="EMBL" id="JAXUHJ010000008">
    <property type="protein sequence ID" value="MEJ8542540.1"/>
    <property type="molecule type" value="Genomic_DNA"/>
</dbReference>
<organism evidence="2">
    <name type="scientific">Methanothermobacter wolfeii</name>
    <name type="common">Methanobacterium wolfei</name>
    <dbReference type="NCBI Taxonomy" id="145261"/>
    <lineage>
        <taxon>Archaea</taxon>
        <taxon>Methanobacteriati</taxon>
        <taxon>Methanobacteriota</taxon>
        <taxon>Methanomada group</taxon>
        <taxon>Methanobacteria</taxon>
        <taxon>Methanobacteriales</taxon>
        <taxon>Methanobacteriaceae</taxon>
        <taxon>Methanothermobacter</taxon>
    </lineage>
</organism>
<accession>A0A9E7RQU1</accession>
<dbReference type="Proteomes" id="UP001065373">
    <property type="component" value="Chromosome"/>
</dbReference>
<proteinExistence type="predicted"/>
<dbReference type="AlphaFoldDB" id="A0A9E7RQU1"/>
<evidence type="ECO:0000313" key="2">
    <source>
        <dbReference type="EMBL" id="UXH30865.1"/>
    </source>
</evidence>
<dbReference type="GeneID" id="58978569"/>
<gene>
    <name evidence="2" type="ORF">N5910_04745</name>
    <name evidence="1" type="ORF">U2150_03415</name>
</gene>
<sequence>MRALDFRIKEDEILFIEAENGTVGVIQSGRQRTLFMNTPEDEIALFLEPNDLIVISAFMSGEGARRGIMALAYLLLEMENPLVVLPENHPGSGRLRMVVSAADTINLDCSITPGTHPDHHLLCSCPELTGVEITGSDGNIHLKNLPETVRVHSMRLRWP</sequence>
<keyword evidence="3" id="KW-1185">Reference proteome</keyword>
<dbReference type="Proteomes" id="UP001369247">
    <property type="component" value="Unassembled WGS sequence"/>
</dbReference>
<name>A0A9E7RQU1_METWO</name>
<evidence type="ECO:0000313" key="1">
    <source>
        <dbReference type="EMBL" id="MEJ8542540.1"/>
    </source>
</evidence>
<dbReference type="RefSeq" id="WP_191215970.1">
    <property type="nucleotide sequence ID" value="NZ_CP104550.1"/>
</dbReference>
<protein>
    <submittedName>
        <fullName evidence="2">Uncharacterized protein</fullName>
    </submittedName>
</protein>
<evidence type="ECO:0000313" key="3">
    <source>
        <dbReference type="Proteomes" id="UP001369247"/>
    </source>
</evidence>
<dbReference type="EMBL" id="CP104550">
    <property type="protein sequence ID" value="UXH30865.1"/>
    <property type="molecule type" value="Genomic_DNA"/>
</dbReference>
<reference evidence="2" key="1">
    <citation type="submission" date="2022-09" db="EMBL/GenBank/DDBJ databases">
        <title>Characterization of three MwoI isoschizomers from sequenced genome and metagenomes.</title>
        <authorList>
            <person name="Fomenkov A."/>
            <person name="Xu S.Y."/>
            <person name="Roberts R.J."/>
        </authorList>
    </citation>
    <scope>NUCLEOTIDE SEQUENCE</scope>
    <source>
        <strain evidence="2">DSM 2970</strain>
    </source>
</reference>